<reference evidence="1 2" key="1">
    <citation type="journal article" date="2016" name="Nat. Commun.">
        <title>Thousands of microbial genomes shed light on interconnected biogeochemical processes in an aquifer system.</title>
        <authorList>
            <person name="Anantharaman K."/>
            <person name="Brown C.T."/>
            <person name="Hug L.A."/>
            <person name="Sharon I."/>
            <person name="Castelle C.J."/>
            <person name="Probst A.J."/>
            <person name="Thomas B.C."/>
            <person name="Singh A."/>
            <person name="Wilkins M.J."/>
            <person name="Karaoz U."/>
            <person name="Brodie E.L."/>
            <person name="Williams K.H."/>
            <person name="Hubbard S.S."/>
            <person name="Banfield J.F."/>
        </authorList>
    </citation>
    <scope>NUCLEOTIDE SEQUENCE [LARGE SCALE GENOMIC DNA]</scope>
</reference>
<protein>
    <submittedName>
        <fullName evidence="1">Uncharacterized protein</fullName>
    </submittedName>
</protein>
<name>A0A1F7JE74_9BACT</name>
<dbReference type="Proteomes" id="UP000178486">
    <property type="component" value="Unassembled WGS sequence"/>
</dbReference>
<evidence type="ECO:0000313" key="2">
    <source>
        <dbReference type="Proteomes" id="UP000178486"/>
    </source>
</evidence>
<dbReference type="EMBL" id="MGAU01000045">
    <property type="protein sequence ID" value="OGK53906.1"/>
    <property type="molecule type" value="Genomic_DNA"/>
</dbReference>
<accession>A0A1F7JE74</accession>
<gene>
    <name evidence="1" type="ORF">A3B56_02070</name>
</gene>
<dbReference type="AlphaFoldDB" id="A0A1F7JE74"/>
<sequence length="98" mass="10946">MNLYSRAVQQIINAQYTVIGPLALEQAKKVKGLRIDSSSSVTITDKTTKQKVILEELVKAYAEFFGQASIEVCKDAIHELKPPIPDEELPRILRTSMS</sequence>
<evidence type="ECO:0000313" key="1">
    <source>
        <dbReference type="EMBL" id="OGK53906.1"/>
    </source>
</evidence>
<organism evidence="1 2">
    <name type="scientific">Candidatus Roizmanbacteria bacterium RIFCSPLOWO2_01_FULL_45_11</name>
    <dbReference type="NCBI Taxonomy" id="1802070"/>
    <lineage>
        <taxon>Bacteria</taxon>
        <taxon>Candidatus Roizmaniibacteriota</taxon>
    </lineage>
</organism>
<proteinExistence type="predicted"/>
<comment type="caution">
    <text evidence="1">The sequence shown here is derived from an EMBL/GenBank/DDBJ whole genome shotgun (WGS) entry which is preliminary data.</text>
</comment>